<reference evidence="2" key="1">
    <citation type="submission" date="2018-10" db="EMBL/GenBank/DDBJ databases">
        <title>FDA dAtabase for Regulatory Grade micrObial Sequences (FDA-ARGOS): Supporting development and validation of Infectious Disease Dx tests.</title>
        <authorList>
            <person name="Minogue T."/>
            <person name="Wolcott M."/>
            <person name="Wasieloski L."/>
            <person name="Aguilar W."/>
            <person name="Moore D."/>
            <person name="Tallon L."/>
            <person name="Sadzewicz L."/>
            <person name="Sengamalay N."/>
            <person name="Ott S."/>
            <person name="Godinez A."/>
            <person name="Nagaraj S."/>
            <person name="Vavikolanu K."/>
            <person name="Vyas G."/>
            <person name="Nadendla S."/>
            <person name="George J."/>
            <person name="Sichtig H."/>
        </authorList>
    </citation>
    <scope>NUCLEOTIDE SEQUENCE [LARGE SCALE GENOMIC DNA]</scope>
    <source>
        <strain evidence="2">FDAARGOS_343</strain>
    </source>
</reference>
<dbReference type="EMBL" id="RIBP01000004">
    <property type="protein sequence ID" value="TRZ38239.1"/>
    <property type="molecule type" value="Genomic_DNA"/>
</dbReference>
<evidence type="ECO:0000313" key="2">
    <source>
        <dbReference type="Proteomes" id="UP000319837"/>
    </source>
</evidence>
<dbReference type="Pfam" id="PF06240">
    <property type="entry name" value="COXG"/>
    <property type="match status" value="1"/>
</dbReference>
<dbReference type="SUPFAM" id="SSF55961">
    <property type="entry name" value="Bet v1-like"/>
    <property type="match status" value="1"/>
</dbReference>
<dbReference type="Proteomes" id="UP000319837">
    <property type="component" value="Unassembled WGS sequence"/>
</dbReference>
<gene>
    <name evidence="1" type="ORF">CEQ21_22830</name>
</gene>
<evidence type="ECO:0000313" key="1">
    <source>
        <dbReference type="EMBL" id="TRZ38239.1"/>
    </source>
</evidence>
<organism evidence="1 2">
    <name type="scientific">Niallia circulans</name>
    <name type="common">Bacillus circulans</name>
    <dbReference type="NCBI Taxonomy" id="1397"/>
    <lineage>
        <taxon>Bacteria</taxon>
        <taxon>Bacillati</taxon>
        <taxon>Bacillota</taxon>
        <taxon>Bacilli</taxon>
        <taxon>Bacillales</taxon>
        <taxon>Bacillaceae</taxon>
        <taxon>Niallia</taxon>
    </lineage>
</organism>
<name>A0A553SML9_NIACI</name>
<sequence>MPSKKHSIVVKAPLERVWDFVRSMDNWAPLVPGYIQHQIISDLVSTWEFKTDIGFIKKKISLRIDILKWEEPSQVSFKLTGINEKFIGSGYFSAQQVGETQTKMTGYLEINAFGTFAPMVNSVLEPKLDEITQELTIGVCKAIEDR</sequence>
<dbReference type="InterPro" id="IPR023393">
    <property type="entry name" value="START-like_dom_sf"/>
</dbReference>
<accession>A0A553SML9</accession>
<dbReference type="Gene3D" id="3.30.530.20">
    <property type="match status" value="1"/>
</dbReference>
<dbReference type="InterPro" id="IPR010419">
    <property type="entry name" value="CO_DH_gsu"/>
</dbReference>
<dbReference type="CDD" id="cd07812">
    <property type="entry name" value="SRPBCC"/>
    <property type="match status" value="1"/>
</dbReference>
<dbReference type="RefSeq" id="WP_185766509.1">
    <property type="nucleotide sequence ID" value="NZ_RIBP01000004.1"/>
</dbReference>
<dbReference type="AlphaFoldDB" id="A0A553SML9"/>
<proteinExistence type="predicted"/>
<comment type="caution">
    <text evidence="1">The sequence shown here is derived from an EMBL/GenBank/DDBJ whole genome shotgun (WGS) entry which is preliminary data.</text>
</comment>
<protein>
    <submittedName>
        <fullName evidence="1">SRPBCC family protein</fullName>
    </submittedName>
</protein>